<reference evidence="1" key="1">
    <citation type="submission" date="2016-10" db="EMBL/GenBank/DDBJ databases">
        <authorList>
            <person name="Benchimol M."/>
            <person name="Almeida L.G."/>
            <person name="Vasconcelos A.T."/>
            <person name="Perreira-Neves A."/>
            <person name="Rosa I.A."/>
            <person name="Tasca T."/>
            <person name="Bogo M.R."/>
            <person name="de Souza W."/>
        </authorList>
    </citation>
    <scope>NUCLEOTIDE SEQUENCE [LARGE SCALE GENOMIC DNA]</scope>
    <source>
        <strain evidence="1">K</strain>
    </source>
</reference>
<dbReference type="GeneID" id="94845614"/>
<dbReference type="Proteomes" id="UP000179807">
    <property type="component" value="Unassembled WGS sequence"/>
</dbReference>
<dbReference type="RefSeq" id="XP_068350364.1">
    <property type="nucleotide sequence ID" value="XM_068510910.1"/>
</dbReference>
<sequence length="418" mass="48025">MISIPCSKGYKFEIEANTAIQLSFEVDDPKYVDQIIKNLKKRVIGLYLHTDDDNNRVIFTENEPPIIKLDDKGDITNTTINFAHNNVLDHRERFAKIGYNDKYVILNVSHAVSDGGYFKQIVNHILSNEREETARIESYFPHEVEEIFYERLKNAPNDVLFWESNPFVNRVKTNDRNKLFSSKEVKYCSMTIPAKKLRSYNILNGRLNRFTESMWLSLFVSHIVSFKNSVNGIPSKICIPTCTDFRQYLNTRPSYSVCSCYSTVFPCADVSPNKSLSEIGKMMKNDLKRRMDRGEDFGFIKTINNLENSTAESYDGVGLELTYVGQYNIKKPIKDVFCNLAMDGSMTDKILSLMGFSVVDKASGRNDVTLRLRYVPSTLHQEEVSKMAKSVEYFLKEIPLNISVNEAVKAIEEFQKKL</sequence>
<evidence type="ECO:0000313" key="2">
    <source>
        <dbReference type="Proteomes" id="UP000179807"/>
    </source>
</evidence>
<dbReference type="AlphaFoldDB" id="A0A1J4JHZ0"/>
<dbReference type="EMBL" id="MLAK01001128">
    <property type="protein sequence ID" value="OHS97227.1"/>
    <property type="molecule type" value="Genomic_DNA"/>
</dbReference>
<evidence type="ECO:0008006" key="3">
    <source>
        <dbReference type="Google" id="ProtNLM"/>
    </source>
</evidence>
<comment type="caution">
    <text evidence="1">The sequence shown here is derived from an EMBL/GenBank/DDBJ whole genome shotgun (WGS) entry which is preliminary data.</text>
</comment>
<dbReference type="OrthoDB" id="10523533at2759"/>
<name>A0A1J4JHZ0_9EUKA</name>
<evidence type="ECO:0000313" key="1">
    <source>
        <dbReference type="EMBL" id="OHS97227.1"/>
    </source>
</evidence>
<gene>
    <name evidence="1" type="ORF">TRFO_36578</name>
</gene>
<proteinExistence type="predicted"/>
<keyword evidence="2" id="KW-1185">Reference proteome</keyword>
<organism evidence="1 2">
    <name type="scientific">Tritrichomonas foetus</name>
    <dbReference type="NCBI Taxonomy" id="1144522"/>
    <lineage>
        <taxon>Eukaryota</taxon>
        <taxon>Metamonada</taxon>
        <taxon>Parabasalia</taxon>
        <taxon>Tritrichomonadida</taxon>
        <taxon>Tritrichomonadidae</taxon>
        <taxon>Tritrichomonas</taxon>
    </lineage>
</organism>
<dbReference type="VEuPathDB" id="TrichDB:TRFO_36578"/>
<protein>
    <recommendedName>
        <fullName evidence="3">Condensation domain-containing protein</fullName>
    </recommendedName>
</protein>
<accession>A0A1J4JHZ0</accession>